<protein>
    <submittedName>
        <fullName evidence="1">Uncharacterized protein</fullName>
    </submittedName>
</protein>
<gene>
    <name evidence="1" type="ORF">HNQ88_003013</name>
</gene>
<dbReference type="RefSeq" id="WP_309939779.1">
    <property type="nucleotide sequence ID" value="NZ_AP025305.1"/>
</dbReference>
<dbReference type="EMBL" id="JAVDQD010000003">
    <property type="protein sequence ID" value="MDR6239965.1"/>
    <property type="molecule type" value="Genomic_DNA"/>
</dbReference>
<organism evidence="1 2">
    <name type="scientific">Aureibacter tunicatorum</name>
    <dbReference type="NCBI Taxonomy" id="866807"/>
    <lineage>
        <taxon>Bacteria</taxon>
        <taxon>Pseudomonadati</taxon>
        <taxon>Bacteroidota</taxon>
        <taxon>Cytophagia</taxon>
        <taxon>Cytophagales</taxon>
        <taxon>Persicobacteraceae</taxon>
        <taxon>Aureibacter</taxon>
    </lineage>
</organism>
<comment type="caution">
    <text evidence="1">The sequence shown here is derived from an EMBL/GenBank/DDBJ whole genome shotgun (WGS) entry which is preliminary data.</text>
</comment>
<name>A0AAE4BTI2_9BACT</name>
<evidence type="ECO:0000313" key="2">
    <source>
        <dbReference type="Proteomes" id="UP001185092"/>
    </source>
</evidence>
<reference evidence="1" key="1">
    <citation type="submission" date="2023-07" db="EMBL/GenBank/DDBJ databases">
        <title>Genomic Encyclopedia of Type Strains, Phase IV (KMG-IV): sequencing the most valuable type-strain genomes for metagenomic binning, comparative biology and taxonomic classification.</title>
        <authorList>
            <person name="Goeker M."/>
        </authorList>
    </citation>
    <scope>NUCLEOTIDE SEQUENCE</scope>
    <source>
        <strain evidence="1">DSM 26174</strain>
    </source>
</reference>
<sequence>MLNYKEIEERVNKINNTFNNLHYIEKRNRKISTLYKILLYNSEIYKKNINEIQALYSTKKRKIHIKYRELVACSIAAKYEKSGVFGTSFGKLSHEDSINYKLRKQLNKLGIIGELSSKTSSKNIIGKCAENKAANKVLKIKSKAELLDIQFTKAIRPRTSEPIPRCENCEVVYGKEKI</sequence>
<keyword evidence="2" id="KW-1185">Reference proteome</keyword>
<proteinExistence type="predicted"/>
<evidence type="ECO:0000313" key="1">
    <source>
        <dbReference type="EMBL" id="MDR6239965.1"/>
    </source>
</evidence>
<dbReference type="Proteomes" id="UP001185092">
    <property type="component" value="Unassembled WGS sequence"/>
</dbReference>
<dbReference type="AlphaFoldDB" id="A0AAE4BTI2"/>
<accession>A0AAE4BTI2</accession>